<dbReference type="PROSITE" id="PS50048">
    <property type="entry name" value="ZN2_CY6_FUNGAL_2"/>
    <property type="match status" value="1"/>
</dbReference>
<evidence type="ECO:0000313" key="4">
    <source>
        <dbReference type="EMBL" id="GAV98666.1"/>
    </source>
</evidence>
<evidence type="ECO:0000256" key="1">
    <source>
        <dbReference type="ARBA" id="ARBA00022723"/>
    </source>
</evidence>
<dbReference type="Pfam" id="PF00172">
    <property type="entry name" value="Zn_clus"/>
    <property type="match status" value="1"/>
</dbReference>
<dbReference type="Proteomes" id="UP000188533">
    <property type="component" value="Unassembled WGS sequence"/>
</dbReference>
<dbReference type="Pfam" id="PF04082">
    <property type="entry name" value="Fungal_trans"/>
    <property type="match status" value="1"/>
</dbReference>
<evidence type="ECO:0000313" key="5">
    <source>
        <dbReference type="Proteomes" id="UP000188533"/>
    </source>
</evidence>
<dbReference type="InterPro" id="IPR050987">
    <property type="entry name" value="AtrR-like"/>
</dbReference>
<accession>A0A1Q3DUM4</accession>
<sequence>MKVNPPQRRHLNSCDECRKRKVRCDSATIPGNVCTECLRWKTECTHNMPNKRRGPKVGSSRRSSTFKAELKHVVSSIVDSADTYTLPKDLNFVRTLVIDLASHIRFLETQLRQTLNSTRSSSPFIPPTLNHECDVLGINTGDVDVLSSRFEEILTLDNQRHYGDSSTFQFVWNALHIKGQISSGEIQPSIKVDKLKRPELWTVPKWPASPAFEHLPYVFPDDDLMHDLIDLYFAKVEPYFPMLHRNTLEQSLSDGLHLSDRRVGAILLMICSLASQHSDDPRTLNEGTESEYFKGWKYFCQIRLTHRFEEPPSIHEFQLYPLASLYLHTTNISGVAFYLIAIGIRSAHQKGVNERQFVVPNNAIETELWRRAFWCLIVFDIYGSTTLGRPRATIAENIDANYPQEFDDDLREKDTEISSEPVINSSSMLFWVHYIKLFEIIGFANRAFYSVKTSELWNRLGISGPEWDHKAVIELDAALNKWFDTIPNNLRWDPQGQSETCSRQSSMLYATYYWAQYQVHKPFISRSDTPSTFPSVTICANSARTMIGLLETQHHQHPFVALPLLIGPLFDSAIVLLINLWRGLRNQIALNSSKELECVRRCINVLSMYEKRYQVAGRLCDLLNNVISVDLPTSPERRPPKRPETMVDVSPVLEHSNFERYLSRNGTGEPVPSSSEDRTVLDSDSVAHLESFDVPYHSYELGTLPLYSSWDPDAHGSTSVNAVYPDNDPFGGASSWLASSLEPSQQEDWELFIAGIDMLLQTGYGMNSSS</sequence>
<dbReference type="PROSITE" id="PS00463">
    <property type="entry name" value="ZN2_CY6_FUNGAL_1"/>
    <property type="match status" value="1"/>
</dbReference>
<organism evidence="4 5">
    <name type="scientific">Lentinula edodes</name>
    <name type="common">Shiitake mushroom</name>
    <name type="synonym">Lentinus edodes</name>
    <dbReference type="NCBI Taxonomy" id="5353"/>
    <lineage>
        <taxon>Eukaryota</taxon>
        <taxon>Fungi</taxon>
        <taxon>Dikarya</taxon>
        <taxon>Basidiomycota</taxon>
        <taxon>Agaricomycotina</taxon>
        <taxon>Agaricomycetes</taxon>
        <taxon>Agaricomycetidae</taxon>
        <taxon>Agaricales</taxon>
        <taxon>Marasmiineae</taxon>
        <taxon>Omphalotaceae</taxon>
        <taxon>Lentinula</taxon>
    </lineage>
</organism>
<dbReference type="GO" id="GO:0006351">
    <property type="term" value="P:DNA-templated transcription"/>
    <property type="evidence" value="ECO:0007669"/>
    <property type="project" value="InterPro"/>
</dbReference>
<dbReference type="GO" id="GO:0000981">
    <property type="term" value="F:DNA-binding transcription factor activity, RNA polymerase II-specific"/>
    <property type="evidence" value="ECO:0007669"/>
    <property type="project" value="InterPro"/>
</dbReference>
<keyword evidence="5" id="KW-1185">Reference proteome</keyword>
<dbReference type="SUPFAM" id="SSF57701">
    <property type="entry name" value="Zn2/Cys6 DNA-binding domain"/>
    <property type="match status" value="1"/>
</dbReference>
<protein>
    <recommendedName>
        <fullName evidence="3">Zn(2)-C6 fungal-type domain-containing protein</fullName>
    </recommendedName>
</protein>
<keyword evidence="1" id="KW-0479">Metal-binding</keyword>
<reference evidence="4 5" key="2">
    <citation type="submission" date="2017-02" db="EMBL/GenBank/DDBJ databases">
        <title>A genome survey and senescence transcriptome analysis in Lentinula edodes.</title>
        <authorList>
            <person name="Sakamoto Y."/>
            <person name="Nakade K."/>
            <person name="Sato S."/>
            <person name="Yoshida Y."/>
            <person name="Miyazaki K."/>
            <person name="Natsume S."/>
            <person name="Konno N."/>
        </authorList>
    </citation>
    <scope>NUCLEOTIDE SEQUENCE [LARGE SCALE GENOMIC DNA]</scope>
    <source>
        <strain evidence="4 5">NBRC 111202</strain>
    </source>
</reference>
<evidence type="ECO:0000256" key="2">
    <source>
        <dbReference type="ARBA" id="ARBA00023242"/>
    </source>
</evidence>
<keyword evidence="2" id="KW-0539">Nucleus</keyword>
<gene>
    <name evidence="4" type="ORF">LENED_000056</name>
</gene>
<name>A0A1Q3DUM4_LENED</name>
<comment type="caution">
    <text evidence="4">The sequence shown here is derived from an EMBL/GenBank/DDBJ whole genome shotgun (WGS) entry which is preliminary data.</text>
</comment>
<feature type="domain" description="Zn(2)-C6 fungal-type" evidence="3">
    <location>
        <begin position="13"/>
        <end position="46"/>
    </location>
</feature>
<dbReference type="InterPro" id="IPR001138">
    <property type="entry name" value="Zn2Cys6_DnaBD"/>
</dbReference>
<dbReference type="STRING" id="5353.A0A1Q3DUM4"/>
<dbReference type="AlphaFoldDB" id="A0A1Q3DUM4"/>
<dbReference type="GO" id="GO:0008270">
    <property type="term" value="F:zinc ion binding"/>
    <property type="evidence" value="ECO:0007669"/>
    <property type="project" value="InterPro"/>
</dbReference>
<dbReference type="EMBL" id="BDGU01000001">
    <property type="protein sequence ID" value="GAV98666.1"/>
    <property type="molecule type" value="Genomic_DNA"/>
</dbReference>
<dbReference type="SMART" id="SM00906">
    <property type="entry name" value="Fungal_trans"/>
    <property type="match status" value="1"/>
</dbReference>
<dbReference type="InterPro" id="IPR036864">
    <property type="entry name" value="Zn2-C6_fun-type_DNA-bd_sf"/>
</dbReference>
<reference evidence="4 5" key="1">
    <citation type="submission" date="2016-08" db="EMBL/GenBank/DDBJ databases">
        <authorList>
            <consortium name="Lentinula edodes genome sequencing consortium"/>
            <person name="Sakamoto Y."/>
            <person name="Nakade K."/>
            <person name="Sato S."/>
            <person name="Yoshida Y."/>
            <person name="Miyazaki K."/>
            <person name="Natsume S."/>
            <person name="Konno N."/>
        </authorList>
    </citation>
    <scope>NUCLEOTIDE SEQUENCE [LARGE SCALE GENOMIC DNA]</scope>
    <source>
        <strain evidence="4 5">NBRC 111202</strain>
    </source>
</reference>
<dbReference type="Gene3D" id="4.10.240.10">
    <property type="entry name" value="Zn(2)-C6 fungal-type DNA-binding domain"/>
    <property type="match status" value="1"/>
</dbReference>
<dbReference type="GO" id="GO:0003677">
    <property type="term" value="F:DNA binding"/>
    <property type="evidence" value="ECO:0007669"/>
    <property type="project" value="InterPro"/>
</dbReference>
<evidence type="ECO:0000259" key="3">
    <source>
        <dbReference type="PROSITE" id="PS50048"/>
    </source>
</evidence>
<dbReference type="SMART" id="SM00066">
    <property type="entry name" value="GAL4"/>
    <property type="match status" value="1"/>
</dbReference>
<dbReference type="InterPro" id="IPR007219">
    <property type="entry name" value="XnlR_reg_dom"/>
</dbReference>
<dbReference type="CDD" id="cd12148">
    <property type="entry name" value="fungal_TF_MHR"/>
    <property type="match status" value="1"/>
</dbReference>
<proteinExistence type="predicted"/>
<dbReference type="CDD" id="cd00067">
    <property type="entry name" value="GAL4"/>
    <property type="match status" value="1"/>
</dbReference>
<dbReference type="PANTHER" id="PTHR46910:SF38">
    <property type="entry name" value="ZN(2)-C6 FUNGAL-TYPE DOMAIN-CONTAINING PROTEIN"/>
    <property type="match status" value="1"/>
</dbReference>
<dbReference type="PANTHER" id="PTHR46910">
    <property type="entry name" value="TRANSCRIPTION FACTOR PDR1"/>
    <property type="match status" value="1"/>
</dbReference>